<dbReference type="EMBL" id="LR796925">
    <property type="protein sequence ID" value="CAB4174001.1"/>
    <property type="molecule type" value="Genomic_DNA"/>
</dbReference>
<evidence type="ECO:0000313" key="3">
    <source>
        <dbReference type="EMBL" id="CAB4180439.1"/>
    </source>
</evidence>
<dbReference type="EMBL" id="LR796998">
    <property type="protein sequence ID" value="CAB4180439.1"/>
    <property type="molecule type" value="Genomic_DNA"/>
</dbReference>
<evidence type="ECO:0000313" key="1">
    <source>
        <dbReference type="EMBL" id="CAB4135510.1"/>
    </source>
</evidence>
<accession>A0A6J5LR76</accession>
<dbReference type="EMBL" id="LR796303">
    <property type="protein sequence ID" value="CAB4135510.1"/>
    <property type="molecule type" value="Genomic_DNA"/>
</dbReference>
<name>A0A6J5LR76_9CAUD</name>
<reference evidence="1" key="1">
    <citation type="submission" date="2020-04" db="EMBL/GenBank/DDBJ databases">
        <authorList>
            <person name="Chiriac C."/>
            <person name="Salcher M."/>
            <person name="Ghai R."/>
            <person name="Kavagutti S V."/>
        </authorList>
    </citation>
    <scope>NUCLEOTIDE SEQUENCE</scope>
</reference>
<gene>
    <name evidence="3" type="ORF">UFOVP1037_26</name>
    <name evidence="4" type="ORF">UFOVP1250_28</name>
    <name evidence="1" type="ORF">UFOVP287_31</name>
    <name evidence="2" type="ORF">UFOVP969_21</name>
</gene>
<organism evidence="1">
    <name type="scientific">uncultured Caudovirales phage</name>
    <dbReference type="NCBI Taxonomy" id="2100421"/>
    <lineage>
        <taxon>Viruses</taxon>
        <taxon>Duplodnaviria</taxon>
        <taxon>Heunggongvirae</taxon>
        <taxon>Uroviricota</taxon>
        <taxon>Caudoviricetes</taxon>
        <taxon>Peduoviridae</taxon>
        <taxon>Maltschvirus</taxon>
        <taxon>Maltschvirus maltsch</taxon>
    </lineage>
</organism>
<evidence type="ECO:0000313" key="2">
    <source>
        <dbReference type="EMBL" id="CAB4174001.1"/>
    </source>
</evidence>
<dbReference type="EMBL" id="LR797199">
    <property type="protein sequence ID" value="CAB4194010.1"/>
    <property type="molecule type" value="Genomic_DNA"/>
</dbReference>
<sequence length="79" mass="8685">MTEQHILNELYKAQADLEKAQSIIHAYQDVIRSAQHLVDIINIQSNNATISTGGGTFSLAYSDLRSALHSVFDPNGDAR</sequence>
<proteinExistence type="predicted"/>
<evidence type="ECO:0000313" key="4">
    <source>
        <dbReference type="EMBL" id="CAB4194010.1"/>
    </source>
</evidence>
<protein>
    <submittedName>
        <fullName evidence="1">Uncharacterized protein</fullName>
    </submittedName>
</protein>